<sequence>MLECIGSDRTQIVAITMYSTVIEHLPVALAQIYAAWVGEHRPALTSIAVARLSLPQTLLEVQGCAVIPERR</sequence>
<dbReference type="InterPro" id="IPR035959">
    <property type="entry name" value="RutC-like_sf"/>
</dbReference>
<protein>
    <submittedName>
        <fullName evidence="1">Uncharacterized protein</fullName>
    </submittedName>
</protein>
<accession>A0AAD1MIR4</accession>
<keyword evidence="2" id="KW-1185">Reference proteome</keyword>
<dbReference type="SUPFAM" id="SSF55298">
    <property type="entry name" value="YjgF-like"/>
    <property type="match status" value="1"/>
</dbReference>
<dbReference type="InterPro" id="IPR006175">
    <property type="entry name" value="YjgF/YER057c/UK114"/>
</dbReference>
<gene>
    <name evidence="1" type="ORF">MTER_27200</name>
</gene>
<evidence type="ECO:0000313" key="1">
    <source>
        <dbReference type="EMBL" id="BBX23309.1"/>
    </source>
</evidence>
<reference evidence="1 2" key="1">
    <citation type="journal article" date="2019" name="Emerg. Microbes Infect.">
        <title>Comprehensive subspecies identification of 175 nontuberculous mycobacteria species based on 7547 genomic profiles.</title>
        <authorList>
            <person name="Matsumoto Y."/>
            <person name="Kinjo T."/>
            <person name="Motooka D."/>
            <person name="Nabeya D."/>
            <person name="Jung N."/>
            <person name="Uechi K."/>
            <person name="Horii T."/>
            <person name="Iida T."/>
            <person name="Fujita J."/>
            <person name="Nakamura S."/>
        </authorList>
    </citation>
    <scope>NUCLEOTIDE SEQUENCE [LARGE SCALE GENOMIC DNA]</scope>
    <source>
        <strain evidence="1 2">JCM 12143</strain>
    </source>
</reference>
<name>A0AAD1MIR4_9MYCO</name>
<dbReference type="EMBL" id="AP022564">
    <property type="protein sequence ID" value="BBX23309.1"/>
    <property type="molecule type" value="Genomic_DNA"/>
</dbReference>
<dbReference type="RefSeq" id="WP_234808554.1">
    <property type="nucleotide sequence ID" value="NZ_AP022564.1"/>
</dbReference>
<dbReference type="Gene3D" id="3.30.1330.40">
    <property type="entry name" value="RutC-like"/>
    <property type="match status" value="1"/>
</dbReference>
<dbReference type="Pfam" id="PF01042">
    <property type="entry name" value="Ribonuc_L-PSP"/>
    <property type="match status" value="1"/>
</dbReference>
<organism evidence="1 2">
    <name type="scientific">Mycolicibacter terrae</name>
    <dbReference type="NCBI Taxonomy" id="1788"/>
    <lineage>
        <taxon>Bacteria</taxon>
        <taxon>Bacillati</taxon>
        <taxon>Actinomycetota</taxon>
        <taxon>Actinomycetes</taxon>
        <taxon>Mycobacteriales</taxon>
        <taxon>Mycobacteriaceae</taxon>
        <taxon>Mycolicibacter</taxon>
    </lineage>
</organism>
<dbReference type="AlphaFoldDB" id="A0AAD1MIR4"/>
<proteinExistence type="predicted"/>
<evidence type="ECO:0000313" key="2">
    <source>
        <dbReference type="Proteomes" id="UP000467636"/>
    </source>
</evidence>
<dbReference type="Proteomes" id="UP000467636">
    <property type="component" value="Chromosome"/>
</dbReference>